<organism evidence="10 11">
    <name type="scientific">Parashewanella curva</name>
    <dbReference type="NCBI Taxonomy" id="2338552"/>
    <lineage>
        <taxon>Bacteria</taxon>
        <taxon>Pseudomonadati</taxon>
        <taxon>Pseudomonadota</taxon>
        <taxon>Gammaproteobacteria</taxon>
        <taxon>Alteromonadales</taxon>
        <taxon>Shewanellaceae</taxon>
        <taxon>Parashewanella</taxon>
    </lineage>
</organism>
<dbReference type="PANTHER" id="PTHR30572:SF4">
    <property type="entry name" value="ABC TRANSPORTER PERMEASE YTRF"/>
    <property type="match status" value="1"/>
</dbReference>
<dbReference type="InterPro" id="IPR050250">
    <property type="entry name" value="Macrolide_Exporter_MacB"/>
</dbReference>
<evidence type="ECO:0000259" key="8">
    <source>
        <dbReference type="Pfam" id="PF02687"/>
    </source>
</evidence>
<name>A0A3L8Q3C6_9GAMM</name>
<evidence type="ECO:0000256" key="2">
    <source>
        <dbReference type="ARBA" id="ARBA00022475"/>
    </source>
</evidence>
<dbReference type="PANTHER" id="PTHR30572">
    <property type="entry name" value="MEMBRANE COMPONENT OF TRANSPORTER-RELATED"/>
    <property type="match status" value="1"/>
</dbReference>
<feature type="domain" description="MacB-like periplasmic core" evidence="9">
    <location>
        <begin position="20"/>
        <end position="249"/>
    </location>
</feature>
<dbReference type="EMBL" id="QZEI01000001">
    <property type="protein sequence ID" value="RLV61688.1"/>
    <property type="molecule type" value="Genomic_DNA"/>
</dbReference>
<dbReference type="Proteomes" id="UP000281474">
    <property type="component" value="Unassembled WGS sequence"/>
</dbReference>
<evidence type="ECO:0000256" key="4">
    <source>
        <dbReference type="ARBA" id="ARBA00022989"/>
    </source>
</evidence>
<keyword evidence="2" id="KW-1003">Cell membrane</keyword>
<dbReference type="RefSeq" id="WP_121837087.1">
    <property type="nucleotide sequence ID" value="NZ_ML014753.1"/>
</dbReference>
<keyword evidence="11" id="KW-1185">Reference proteome</keyword>
<sequence length="405" mass="44759">MLNIKPIISALWRSKSGPVLLLLQIILSVAIVANASFIIHERLQKMNRESGIAEAEVFTVNIYNFGENVDYDLQRRKDIEAIKNLPDVKNASLVSMIPMSGSGWSSSFTREAFDRNKENQEEVSAGIFFNDHNFIDTLGLKLIEGRNFRIEEIDYSPNAKDVKAIVSRAFATAMWGEGPAVGKTFFNGPDESAEVVGVLEYLQGDSVGRSTFQHGVIFSYDFVRAGKNAIYAVRANPKDIPQLKKDIKDALLADNPYRVFQGFETIAEIRVDAYRNDALMVTALSMIIVLLLVIASLGLSGMVMFNIQKRTKQIGTRRALGAKKRDIIQQFLVENYLICSLGALLGGILAMQLGSQLMRHYDLPMLDLSYVFVTVAGLFVVTTIAVLLPARKAAAISPAIATRSV</sequence>
<accession>A0A3L8Q3C6</accession>
<dbReference type="GO" id="GO:0022857">
    <property type="term" value="F:transmembrane transporter activity"/>
    <property type="evidence" value="ECO:0007669"/>
    <property type="project" value="TreeGrafter"/>
</dbReference>
<comment type="caution">
    <text evidence="10">The sequence shown here is derived from an EMBL/GenBank/DDBJ whole genome shotgun (WGS) entry which is preliminary data.</text>
</comment>
<evidence type="ECO:0000256" key="5">
    <source>
        <dbReference type="ARBA" id="ARBA00023136"/>
    </source>
</evidence>
<dbReference type="InterPro" id="IPR025857">
    <property type="entry name" value="MacB_PCD"/>
</dbReference>
<dbReference type="OrthoDB" id="9770036at2"/>
<keyword evidence="4 7" id="KW-1133">Transmembrane helix</keyword>
<evidence type="ECO:0000256" key="7">
    <source>
        <dbReference type="SAM" id="Phobius"/>
    </source>
</evidence>
<dbReference type="InterPro" id="IPR003838">
    <property type="entry name" value="ABC3_permease_C"/>
</dbReference>
<evidence type="ECO:0000259" key="9">
    <source>
        <dbReference type="Pfam" id="PF12704"/>
    </source>
</evidence>
<dbReference type="Pfam" id="PF12704">
    <property type="entry name" value="MacB_PCD"/>
    <property type="match status" value="1"/>
</dbReference>
<keyword evidence="3 7" id="KW-0812">Transmembrane</keyword>
<protein>
    <submittedName>
        <fullName evidence="10">FtsX-like permease family protein</fullName>
    </submittedName>
</protein>
<comment type="similarity">
    <text evidence="6">Belongs to the ABC-4 integral membrane protein family.</text>
</comment>
<feature type="domain" description="ABC3 transporter permease C-terminal" evidence="8">
    <location>
        <begin position="286"/>
        <end position="398"/>
    </location>
</feature>
<evidence type="ECO:0000256" key="3">
    <source>
        <dbReference type="ARBA" id="ARBA00022692"/>
    </source>
</evidence>
<feature type="transmembrane region" description="Helical" evidence="7">
    <location>
        <begin position="278"/>
        <end position="307"/>
    </location>
</feature>
<evidence type="ECO:0000256" key="6">
    <source>
        <dbReference type="ARBA" id="ARBA00038076"/>
    </source>
</evidence>
<evidence type="ECO:0000313" key="10">
    <source>
        <dbReference type="EMBL" id="RLV61688.1"/>
    </source>
</evidence>
<feature type="transmembrane region" description="Helical" evidence="7">
    <location>
        <begin position="370"/>
        <end position="388"/>
    </location>
</feature>
<dbReference type="Pfam" id="PF02687">
    <property type="entry name" value="FtsX"/>
    <property type="match status" value="1"/>
</dbReference>
<keyword evidence="5 7" id="KW-0472">Membrane</keyword>
<dbReference type="GO" id="GO:0005886">
    <property type="term" value="C:plasma membrane"/>
    <property type="evidence" value="ECO:0007669"/>
    <property type="project" value="UniProtKB-SubCell"/>
</dbReference>
<comment type="subcellular location">
    <subcellularLocation>
        <location evidence="1">Cell membrane</location>
        <topology evidence="1">Multi-pass membrane protein</topology>
    </subcellularLocation>
</comment>
<evidence type="ECO:0000313" key="11">
    <source>
        <dbReference type="Proteomes" id="UP000281474"/>
    </source>
</evidence>
<dbReference type="AlphaFoldDB" id="A0A3L8Q3C6"/>
<gene>
    <name evidence="10" type="ORF">D5018_00800</name>
</gene>
<reference evidence="10 11" key="1">
    <citation type="submission" date="2018-09" db="EMBL/GenBank/DDBJ databases">
        <title>Phylogeny of the Shewanellaceae, and recommendation for two new genera, Pseudoshewanella and Parashewanella.</title>
        <authorList>
            <person name="Wang G."/>
        </authorList>
    </citation>
    <scope>NUCLEOTIDE SEQUENCE [LARGE SCALE GENOMIC DNA]</scope>
    <source>
        <strain evidence="10 11">C51</strain>
    </source>
</reference>
<proteinExistence type="inferred from homology"/>
<evidence type="ECO:0000256" key="1">
    <source>
        <dbReference type="ARBA" id="ARBA00004651"/>
    </source>
</evidence>
<feature type="transmembrane region" description="Helical" evidence="7">
    <location>
        <begin position="327"/>
        <end position="350"/>
    </location>
</feature>